<dbReference type="PRINTS" id="PR00149">
    <property type="entry name" value="FUMRATELYASE"/>
</dbReference>
<dbReference type="InterPro" id="IPR009049">
    <property type="entry name" value="Argininosuccinate_lyase"/>
</dbReference>
<keyword evidence="5" id="KW-1185">Reference proteome</keyword>
<dbReference type="GO" id="GO:0004056">
    <property type="term" value="F:argininosuccinate lyase activity"/>
    <property type="evidence" value="ECO:0007669"/>
    <property type="project" value="InterPro"/>
</dbReference>
<dbReference type="InterPro" id="IPR022761">
    <property type="entry name" value="Fumarate_lyase_N"/>
</dbReference>
<evidence type="ECO:0000256" key="2">
    <source>
        <dbReference type="SAM" id="MobiDB-lite"/>
    </source>
</evidence>
<dbReference type="FunFam" id="1.20.200.10:FF:000002">
    <property type="entry name" value="Argininosuccinate lyase"/>
    <property type="match status" value="1"/>
</dbReference>
<dbReference type="NCBIfam" id="TIGR00838">
    <property type="entry name" value="argH"/>
    <property type="match status" value="1"/>
</dbReference>
<dbReference type="InterPro" id="IPR020557">
    <property type="entry name" value="Fumarate_lyase_CS"/>
</dbReference>
<dbReference type="Pfam" id="PF00206">
    <property type="entry name" value="Lyase_1"/>
    <property type="match status" value="1"/>
</dbReference>
<dbReference type="GO" id="GO:0042450">
    <property type="term" value="P:L-arginine biosynthetic process via ornithine"/>
    <property type="evidence" value="ECO:0007669"/>
    <property type="project" value="InterPro"/>
</dbReference>
<organism evidence="5 6">
    <name type="scientific">Octopus sinensis</name>
    <name type="common">East Asian common octopus</name>
    <dbReference type="NCBI Taxonomy" id="2607531"/>
    <lineage>
        <taxon>Eukaryota</taxon>
        <taxon>Metazoa</taxon>
        <taxon>Spiralia</taxon>
        <taxon>Lophotrochozoa</taxon>
        <taxon>Mollusca</taxon>
        <taxon>Cephalopoda</taxon>
        <taxon>Coleoidea</taxon>
        <taxon>Octopodiformes</taxon>
        <taxon>Octopoda</taxon>
        <taxon>Incirrata</taxon>
        <taxon>Octopodidae</taxon>
        <taxon>Octopus</taxon>
    </lineage>
</organism>
<accession>A0A6P7THB0</accession>
<dbReference type="Pfam" id="PF14698">
    <property type="entry name" value="ASL_C2"/>
    <property type="match status" value="1"/>
</dbReference>
<evidence type="ECO:0000313" key="5">
    <source>
        <dbReference type="Proteomes" id="UP000515154"/>
    </source>
</evidence>
<dbReference type="Gene3D" id="1.20.200.10">
    <property type="entry name" value="Fumarase/aspartase (Central domain)"/>
    <property type="match status" value="1"/>
</dbReference>
<evidence type="ECO:0000313" key="6">
    <source>
        <dbReference type="RefSeq" id="XP_029650909.1"/>
    </source>
</evidence>
<dbReference type="RefSeq" id="XP_029650909.1">
    <property type="nucleotide sequence ID" value="XM_029795049.2"/>
</dbReference>
<dbReference type="Gene3D" id="1.10.40.30">
    <property type="entry name" value="Fumarase/aspartase (C-terminal domain)"/>
    <property type="match status" value="1"/>
</dbReference>
<dbReference type="KEGG" id="osn:115224245"/>
<dbReference type="PANTHER" id="PTHR43814">
    <property type="entry name" value="ARGININOSUCCINATE LYASE"/>
    <property type="match status" value="1"/>
</dbReference>
<dbReference type="PRINTS" id="PR00145">
    <property type="entry name" value="ARGSUCLYASE"/>
</dbReference>
<feature type="compositionally biased region" description="Basic and acidic residues" evidence="2">
    <location>
        <begin position="16"/>
        <end position="28"/>
    </location>
</feature>
<gene>
    <name evidence="6" type="primary">LOC115224245</name>
</gene>
<dbReference type="HAMAP" id="MF_00006">
    <property type="entry name" value="Arg_succ_lyase"/>
    <property type="match status" value="1"/>
</dbReference>
<dbReference type="AlphaFoldDB" id="A0A6P7THB0"/>
<dbReference type="InterPro" id="IPR029419">
    <property type="entry name" value="Arg_succ_lyase_C"/>
</dbReference>
<dbReference type="InterPro" id="IPR024083">
    <property type="entry name" value="Fumarase/histidase_N"/>
</dbReference>
<dbReference type="Gene3D" id="1.10.275.10">
    <property type="entry name" value="Fumarase/aspartase (N-terminal domain)"/>
    <property type="match status" value="1"/>
</dbReference>
<dbReference type="InterPro" id="IPR000362">
    <property type="entry name" value="Fumarate_lyase_fam"/>
</dbReference>
<dbReference type="GO" id="GO:0005829">
    <property type="term" value="C:cytosol"/>
    <property type="evidence" value="ECO:0007669"/>
    <property type="project" value="TreeGrafter"/>
</dbReference>
<dbReference type="FunFam" id="1.10.40.30:FF:000001">
    <property type="entry name" value="Argininosuccinate lyase"/>
    <property type="match status" value="1"/>
</dbReference>
<dbReference type="FunFam" id="1.10.275.10:FF:000002">
    <property type="entry name" value="Argininosuccinate lyase"/>
    <property type="match status" value="1"/>
</dbReference>
<dbReference type="CDD" id="cd01359">
    <property type="entry name" value="Argininosuccinate_lyase"/>
    <property type="match status" value="1"/>
</dbReference>
<feature type="domain" description="Argininosuccinate lyase C-terminal" evidence="4">
    <location>
        <begin position="421"/>
        <end position="488"/>
    </location>
</feature>
<dbReference type="SUPFAM" id="SSF48557">
    <property type="entry name" value="L-aspartase-like"/>
    <property type="match status" value="1"/>
</dbReference>
<evidence type="ECO:0000259" key="4">
    <source>
        <dbReference type="Pfam" id="PF14698"/>
    </source>
</evidence>
<protein>
    <submittedName>
        <fullName evidence="6">Argininosuccinate lyase</fullName>
    </submittedName>
</protein>
<dbReference type="Proteomes" id="UP000515154">
    <property type="component" value="Linkage group LG25"/>
</dbReference>
<proteinExistence type="inferred from homology"/>
<sequence length="515" mass="58725">MSEEPTETANMSEETAVEKMDSGKHPSEESTMPLEAKRPRNSETVEPTSPTSEKKAEAGKLWGGRFSGKIDPIMEKFNASISYDKRMWEEDLQGSVAYAKAIQKIGLLSEKECDLIVEGLHKILIEWREKKFELHRSDEDIHTANERRLKELIGEVGGKLHTGRSRNDQVATDIRLWMKKAIKQQRKYLKQLITIFLDRAEREIDVLMPGYTHMQRAQPIRWSQWLLSFTWMLQRDVDRFLQLYKRVDKLPLGSGAIAGHPFGVDRDFLAKELGFSDITGNSCDAVSDRDFVIEFMFTSSLISTHLSRWAEDLIIYCTKEFNFISLSDAYSTGSSLMPQKKNADSLELIRGKSGRIFGYYAGFMMTMKGTPSTYNKDFQEDKEAVFEVHDTMSGLLQVAAGVLQTLTINAEKMEAALSPDMLATDLAYYLVRKGIPFREAHSLSGKCVSLAEEKQLPLSSLTLKDLKTVNSSFDSDVQNVWDYKHSVEQYKSHGGTSWESVSWQIKQLRLWLMKV</sequence>
<keyword evidence="6" id="KW-0456">Lyase</keyword>
<dbReference type="PROSITE" id="PS00163">
    <property type="entry name" value="FUMARATE_LYASES"/>
    <property type="match status" value="1"/>
</dbReference>
<comment type="similarity">
    <text evidence="1">Belongs to the lyase 1 family. Argininosuccinate lyase subfamily.</text>
</comment>
<name>A0A6P7THB0_9MOLL</name>
<evidence type="ECO:0000259" key="3">
    <source>
        <dbReference type="Pfam" id="PF00206"/>
    </source>
</evidence>
<dbReference type="PANTHER" id="PTHR43814:SF1">
    <property type="entry name" value="ARGININOSUCCINATE LYASE"/>
    <property type="match status" value="1"/>
</dbReference>
<dbReference type="InterPro" id="IPR008948">
    <property type="entry name" value="L-Aspartase-like"/>
</dbReference>
<reference evidence="6" key="1">
    <citation type="submission" date="2025-08" db="UniProtKB">
        <authorList>
            <consortium name="RefSeq"/>
        </authorList>
    </citation>
    <scope>IDENTIFICATION</scope>
</reference>
<evidence type="ECO:0000256" key="1">
    <source>
        <dbReference type="ARBA" id="ARBA00010755"/>
    </source>
</evidence>
<feature type="region of interest" description="Disordered" evidence="2">
    <location>
        <begin position="1"/>
        <end position="60"/>
    </location>
</feature>
<feature type="domain" description="Fumarate lyase N-terminal" evidence="3">
    <location>
        <begin position="64"/>
        <end position="358"/>
    </location>
</feature>